<gene>
    <name evidence="2" type="ORF">AB4876_02090</name>
</gene>
<keyword evidence="3" id="KW-1185">Reference proteome</keyword>
<dbReference type="Gene3D" id="1.20.120.1490">
    <property type="match status" value="1"/>
</dbReference>
<reference evidence="2 3" key="1">
    <citation type="journal article" date="2011" name="Int. J. Syst. Evol. Microbiol.">
        <title>Zhongshania antarctica gen. nov., sp. nov. and Zhongshania guokunii sp. nov., gammaproteobacteria respectively isolated from coastal attached (fast) ice and surface seawater of the Antarctic.</title>
        <authorList>
            <person name="Li H.J."/>
            <person name="Zhang X.Y."/>
            <person name="Chen C.X."/>
            <person name="Zhang Y.J."/>
            <person name="Gao Z.M."/>
            <person name="Yu Y."/>
            <person name="Chen X.L."/>
            <person name="Chen B."/>
            <person name="Zhang Y.Z."/>
        </authorList>
    </citation>
    <scope>NUCLEOTIDE SEQUENCE [LARGE SCALE GENOMIC DNA]</scope>
    <source>
        <strain evidence="2 3">ZS6-22T</strain>
    </source>
</reference>
<organism evidence="2 3">
    <name type="scientific">Zhongshania guokunii</name>
    <dbReference type="NCBI Taxonomy" id="641783"/>
    <lineage>
        <taxon>Bacteria</taxon>
        <taxon>Pseudomonadati</taxon>
        <taxon>Pseudomonadota</taxon>
        <taxon>Gammaproteobacteria</taxon>
        <taxon>Cellvibrionales</taxon>
        <taxon>Spongiibacteraceae</taxon>
        <taxon>Zhongshania</taxon>
    </lineage>
</organism>
<protein>
    <submittedName>
        <fullName evidence="2">Spy/CpxP family protein refolding chaperone</fullName>
    </submittedName>
</protein>
<feature type="chain" id="PRO_5046593585" evidence="1">
    <location>
        <begin position="27"/>
        <end position="148"/>
    </location>
</feature>
<evidence type="ECO:0000313" key="3">
    <source>
        <dbReference type="Proteomes" id="UP001557485"/>
    </source>
</evidence>
<sequence>MNRVKKIVCLIVLGFSVMVGFSPAQAQSQGVDFGGARLDELTIKLGLSVSQQEQVKALLEKYSISAGGIREGLVLVQQNIRSANLGRLTDANIERLSNETGRLSAAHTESLLTTQRDFYALLTVKQKREYNKMRSAALAAQAGQLPNK</sequence>
<evidence type="ECO:0000256" key="1">
    <source>
        <dbReference type="SAM" id="SignalP"/>
    </source>
</evidence>
<name>A0ABV3U1J7_9GAMM</name>
<comment type="caution">
    <text evidence="2">The sequence shown here is derived from an EMBL/GenBank/DDBJ whole genome shotgun (WGS) entry which is preliminary data.</text>
</comment>
<dbReference type="RefSeq" id="WP_368379991.1">
    <property type="nucleotide sequence ID" value="NZ_JBFRYA010000001.1"/>
</dbReference>
<evidence type="ECO:0000313" key="2">
    <source>
        <dbReference type="EMBL" id="MEX1667682.1"/>
    </source>
</evidence>
<dbReference type="EMBL" id="JBFRYA010000001">
    <property type="protein sequence ID" value="MEX1667682.1"/>
    <property type="molecule type" value="Genomic_DNA"/>
</dbReference>
<accession>A0ABV3U1J7</accession>
<dbReference type="Proteomes" id="UP001557485">
    <property type="component" value="Unassembled WGS sequence"/>
</dbReference>
<proteinExistence type="predicted"/>
<feature type="signal peptide" evidence="1">
    <location>
        <begin position="1"/>
        <end position="26"/>
    </location>
</feature>
<keyword evidence="1" id="KW-0732">Signal</keyword>